<dbReference type="InterPro" id="IPR005709">
    <property type="entry name" value="Ribosomal_uS4_bac-type"/>
</dbReference>
<keyword evidence="2 7" id="KW-0699">rRNA-binding</keyword>
<dbReference type="GO" id="GO:0042274">
    <property type="term" value="P:ribosomal small subunit biogenesis"/>
    <property type="evidence" value="ECO:0007669"/>
    <property type="project" value="TreeGrafter"/>
</dbReference>
<dbReference type="SMART" id="SM01390">
    <property type="entry name" value="Ribosomal_S4"/>
    <property type="match status" value="1"/>
</dbReference>
<comment type="subunit">
    <text evidence="7">Part of the 30S ribosomal subunit. Contacts protein S5. The interaction surface between S4 and S5 is involved in control of translational fidelity.</text>
</comment>
<accession>A0A2H0KKW6</accession>
<keyword evidence="3 7" id="KW-0694">RNA-binding</keyword>
<dbReference type="PANTHER" id="PTHR11831">
    <property type="entry name" value="30S 40S RIBOSOMAL PROTEIN"/>
    <property type="match status" value="1"/>
</dbReference>
<dbReference type="Proteomes" id="UP000229497">
    <property type="component" value="Unassembled WGS sequence"/>
</dbReference>
<dbReference type="GO" id="GO:0006412">
    <property type="term" value="P:translation"/>
    <property type="evidence" value="ECO:0007669"/>
    <property type="project" value="UniProtKB-UniRule"/>
</dbReference>
<dbReference type="EMBL" id="PCVK01000029">
    <property type="protein sequence ID" value="PIQ71879.1"/>
    <property type="molecule type" value="Genomic_DNA"/>
</dbReference>
<comment type="function">
    <text evidence="7">One of the primary rRNA binding proteins, it binds directly to 16S rRNA where it nucleates assembly of the body of the 30S subunit.</text>
</comment>
<comment type="function">
    <text evidence="7">With S5 and S12 plays an important role in translational accuracy.</text>
</comment>
<dbReference type="GO" id="GO:0015935">
    <property type="term" value="C:small ribosomal subunit"/>
    <property type="evidence" value="ECO:0007669"/>
    <property type="project" value="InterPro"/>
</dbReference>
<evidence type="ECO:0000256" key="2">
    <source>
        <dbReference type="ARBA" id="ARBA00022730"/>
    </source>
</evidence>
<dbReference type="InterPro" id="IPR036986">
    <property type="entry name" value="S4_RNA-bd_sf"/>
</dbReference>
<dbReference type="GO" id="GO:0003735">
    <property type="term" value="F:structural constituent of ribosome"/>
    <property type="evidence" value="ECO:0007669"/>
    <property type="project" value="InterPro"/>
</dbReference>
<evidence type="ECO:0000313" key="10">
    <source>
        <dbReference type="EMBL" id="PIQ71879.1"/>
    </source>
</evidence>
<evidence type="ECO:0000313" key="11">
    <source>
        <dbReference type="Proteomes" id="UP000229497"/>
    </source>
</evidence>
<comment type="similarity">
    <text evidence="1 7">Belongs to the universal ribosomal protein uS4 family.</text>
</comment>
<dbReference type="Pfam" id="PF00163">
    <property type="entry name" value="Ribosomal_S4"/>
    <property type="match status" value="1"/>
</dbReference>
<dbReference type="Pfam" id="PF01479">
    <property type="entry name" value="S4"/>
    <property type="match status" value="1"/>
</dbReference>
<evidence type="ECO:0000256" key="6">
    <source>
        <dbReference type="ARBA" id="ARBA00035254"/>
    </source>
</evidence>
<gene>
    <name evidence="7" type="primary">rpsD</name>
    <name evidence="10" type="ORF">COV87_01010</name>
</gene>
<dbReference type="AlphaFoldDB" id="A0A2H0KKW6"/>
<dbReference type="Gene3D" id="1.10.1050.10">
    <property type="entry name" value="Ribosomal Protein S4 Delta 41, Chain A, domain 1"/>
    <property type="match status" value="1"/>
</dbReference>
<dbReference type="GO" id="GO:0019843">
    <property type="term" value="F:rRNA binding"/>
    <property type="evidence" value="ECO:0007669"/>
    <property type="project" value="UniProtKB-UniRule"/>
</dbReference>
<evidence type="ECO:0000256" key="3">
    <source>
        <dbReference type="ARBA" id="ARBA00022884"/>
    </source>
</evidence>
<evidence type="ECO:0000256" key="5">
    <source>
        <dbReference type="ARBA" id="ARBA00023274"/>
    </source>
</evidence>
<reference evidence="10 11" key="1">
    <citation type="submission" date="2017-09" db="EMBL/GenBank/DDBJ databases">
        <title>Depth-based differentiation of microbial function through sediment-hosted aquifers and enrichment of novel symbionts in the deep terrestrial subsurface.</title>
        <authorList>
            <person name="Probst A.J."/>
            <person name="Ladd B."/>
            <person name="Jarett J.K."/>
            <person name="Geller-Mcgrath D.E."/>
            <person name="Sieber C.M."/>
            <person name="Emerson J.B."/>
            <person name="Anantharaman K."/>
            <person name="Thomas B.C."/>
            <person name="Malmstrom R."/>
            <person name="Stieglmeier M."/>
            <person name="Klingl A."/>
            <person name="Woyke T."/>
            <person name="Ryan C.M."/>
            <person name="Banfield J.F."/>
        </authorList>
    </citation>
    <scope>NUCLEOTIDE SEQUENCE [LARGE SCALE GENOMIC DNA]</scope>
    <source>
        <strain evidence="10">CG11_big_fil_rev_8_21_14_0_20_37_16</strain>
    </source>
</reference>
<dbReference type="FunFam" id="3.10.290.10:FF:000001">
    <property type="entry name" value="30S ribosomal protein S4"/>
    <property type="match status" value="1"/>
</dbReference>
<dbReference type="CDD" id="cd00165">
    <property type="entry name" value="S4"/>
    <property type="match status" value="1"/>
</dbReference>
<evidence type="ECO:0000259" key="8">
    <source>
        <dbReference type="SMART" id="SM00363"/>
    </source>
</evidence>
<dbReference type="NCBIfam" id="TIGR01017">
    <property type="entry name" value="rpsD_bact"/>
    <property type="match status" value="1"/>
</dbReference>
<sequence length="206" mass="23333">MRYTGPKNRVARRQGIDLGLKTPGSKSHARLLKKIAVPPGQHGLNKRRKVSERGNQIRETQKLRYMFGVTAKQLKNYFKKAVATKGNTALYLCTLLESRLDNTVYRLGFAPTRAAARQMTSHGHITINGLVLNIPSYQVKVGDAVTFKSEATQKIPAVLKMLEIKDLIIPHWLERQATVGRLLEKPNMDALKDQLDLRLVIEYFSR</sequence>
<dbReference type="NCBIfam" id="NF003717">
    <property type="entry name" value="PRK05327.1"/>
    <property type="match status" value="1"/>
</dbReference>
<feature type="domain" description="Small ribosomal subunit protein uS4 N-terminal" evidence="9">
    <location>
        <begin position="2"/>
        <end position="97"/>
    </location>
</feature>
<dbReference type="PROSITE" id="PS50889">
    <property type="entry name" value="S4"/>
    <property type="match status" value="1"/>
</dbReference>
<dbReference type="InterPro" id="IPR022801">
    <property type="entry name" value="Ribosomal_uS4"/>
</dbReference>
<feature type="domain" description="RNA-binding S4" evidence="8">
    <location>
        <begin position="98"/>
        <end position="156"/>
    </location>
</feature>
<evidence type="ECO:0000256" key="7">
    <source>
        <dbReference type="HAMAP-Rule" id="MF_01306"/>
    </source>
</evidence>
<keyword evidence="4 7" id="KW-0689">Ribosomal protein</keyword>
<dbReference type="InterPro" id="IPR001912">
    <property type="entry name" value="Ribosomal_uS4_N"/>
</dbReference>
<proteinExistence type="inferred from homology"/>
<evidence type="ECO:0000259" key="9">
    <source>
        <dbReference type="SMART" id="SM01390"/>
    </source>
</evidence>
<dbReference type="HAMAP" id="MF_01306_B">
    <property type="entry name" value="Ribosomal_uS4_B"/>
    <property type="match status" value="1"/>
</dbReference>
<evidence type="ECO:0000256" key="1">
    <source>
        <dbReference type="ARBA" id="ARBA00007465"/>
    </source>
</evidence>
<dbReference type="Gene3D" id="3.10.290.10">
    <property type="entry name" value="RNA-binding S4 domain"/>
    <property type="match status" value="1"/>
</dbReference>
<evidence type="ECO:0000256" key="4">
    <source>
        <dbReference type="ARBA" id="ARBA00022980"/>
    </source>
</evidence>
<dbReference type="SUPFAM" id="SSF55174">
    <property type="entry name" value="Alpha-L RNA-binding motif"/>
    <property type="match status" value="1"/>
</dbReference>
<dbReference type="SMART" id="SM00363">
    <property type="entry name" value="S4"/>
    <property type="match status" value="1"/>
</dbReference>
<organism evidence="10 11">
    <name type="scientific">Candidatus Roizmanbacteria bacterium CG11_big_fil_rev_8_21_14_0_20_37_16</name>
    <dbReference type="NCBI Taxonomy" id="1974857"/>
    <lineage>
        <taxon>Bacteria</taxon>
        <taxon>Candidatus Roizmaniibacteriota</taxon>
    </lineage>
</organism>
<name>A0A2H0KKW6_9BACT</name>
<dbReference type="InterPro" id="IPR002942">
    <property type="entry name" value="S4_RNA-bd"/>
</dbReference>
<comment type="caution">
    <text evidence="10">The sequence shown here is derived from an EMBL/GenBank/DDBJ whole genome shotgun (WGS) entry which is preliminary data.</text>
</comment>
<keyword evidence="5 7" id="KW-0687">Ribonucleoprotein</keyword>
<dbReference type="PANTHER" id="PTHR11831:SF4">
    <property type="entry name" value="SMALL RIBOSOMAL SUBUNIT PROTEIN US4M"/>
    <property type="match status" value="1"/>
</dbReference>
<protein>
    <recommendedName>
        <fullName evidence="6 7">Small ribosomal subunit protein uS4</fullName>
    </recommendedName>
</protein>